<organism evidence="2 3">
    <name type="scientific">Arachis hypogaea</name>
    <name type="common">Peanut</name>
    <dbReference type="NCBI Taxonomy" id="3818"/>
    <lineage>
        <taxon>Eukaryota</taxon>
        <taxon>Viridiplantae</taxon>
        <taxon>Streptophyta</taxon>
        <taxon>Embryophyta</taxon>
        <taxon>Tracheophyta</taxon>
        <taxon>Spermatophyta</taxon>
        <taxon>Magnoliopsida</taxon>
        <taxon>eudicotyledons</taxon>
        <taxon>Gunneridae</taxon>
        <taxon>Pentapetalae</taxon>
        <taxon>rosids</taxon>
        <taxon>fabids</taxon>
        <taxon>Fabales</taxon>
        <taxon>Fabaceae</taxon>
        <taxon>Papilionoideae</taxon>
        <taxon>50 kb inversion clade</taxon>
        <taxon>dalbergioids sensu lato</taxon>
        <taxon>Dalbergieae</taxon>
        <taxon>Pterocarpus clade</taxon>
        <taxon>Arachis</taxon>
    </lineage>
</organism>
<feature type="compositionally biased region" description="Basic and acidic residues" evidence="1">
    <location>
        <begin position="241"/>
        <end position="255"/>
    </location>
</feature>
<gene>
    <name evidence="2" type="ORF">Ahy_A06g025939</name>
</gene>
<sequence>MLGWTMIHTLRVDLVIRMGMNLQMSHISPHPQAMVFLILVKMRSVQKNSGMKGRKCDKGKKKTTMKASKPNVNVTRGSKAKTQGKKVGYKKDGCAVSDGSRPEVRKKGDGWPRAVGPASVEPSPNDNNGPHEGNGTEPRKPSTFAEEIGVEPRDESDIDFEYESEAFLTPPDSSDDGEFGEVQFQLRMEFETLDQFKKTLKDYTITEGRRIFYIKNDKRRVRAACVHGGFMAGKEIQKDKAKARLRGKREAKAKEGGSNGGEEENAVNDIPVEASSTEANPEPVADVVVNGVQGDQDQNANKPGSEAVGDKEQHEKNDCPWIIYCAKNSWSGGYQIKTFNPVQTCGREFGSNMADQNWVAEKLSKRLLSQPRLTHAEAWDHIKIDYNVIISDKMLYRGLKIAREKYVGNEKAQYGKLRDYLQELHRSNHSSTALLVVEPIPQSLPLFDKLYVCLDACKKGFMCA</sequence>
<feature type="compositionally biased region" description="Basic residues" evidence="1">
    <location>
        <begin position="52"/>
        <end position="64"/>
    </location>
</feature>
<protein>
    <submittedName>
        <fullName evidence="2">Uncharacterized protein</fullName>
    </submittedName>
</protein>
<evidence type="ECO:0000256" key="1">
    <source>
        <dbReference type="SAM" id="MobiDB-lite"/>
    </source>
</evidence>
<dbReference type="EMBL" id="SDMP01000006">
    <property type="protein sequence ID" value="RYR50915.1"/>
    <property type="molecule type" value="Genomic_DNA"/>
</dbReference>
<feature type="compositionally biased region" description="Basic and acidic residues" evidence="1">
    <location>
        <begin position="100"/>
        <end position="110"/>
    </location>
</feature>
<feature type="region of interest" description="Disordered" evidence="1">
    <location>
        <begin position="241"/>
        <end position="268"/>
    </location>
</feature>
<dbReference type="PANTHER" id="PTHR31973:SF187">
    <property type="entry name" value="MUTATOR TRANSPOSASE MUDRA PROTEIN"/>
    <property type="match status" value="1"/>
</dbReference>
<feature type="region of interest" description="Disordered" evidence="1">
    <location>
        <begin position="48"/>
        <end position="143"/>
    </location>
</feature>
<name>A0A445CJ07_ARAHY</name>
<evidence type="ECO:0000313" key="2">
    <source>
        <dbReference type="EMBL" id="RYR50915.1"/>
    </source>
</evidence>
<proteinExistence type="predicted"/>
<feature type="compositionally biased region" description="Basic residues" evidence="1">
    <location>
        <begin position="78"/>
        <end position="88"/>
    </location>
</feature>
<dbReference type="AlphaFoldDB" id="A0A445CJ07"/>
<reference evidence="2 3" key="1">
    <citation type="submission" date="2019-01" db="EMBL/GenBank/DDBJ databases">
        <title>Sequencing of cultivated peanut Arachis hypogaea provides insights into genome evolution and oil improvement.</title>
        <authorList>
            <person name="Chen X."/>
        </authorList>
    </citation>
    <scope>NUCLEOTIDE SEQUENCE [LARGE SCALE GENOMIC DNA]</scope>
    <source>
        <strain evidence="3">cv. Fuhuasheng</strain>
        <tissue evidence="2">Leaves</tissue>
    </source>
</reference>
<feature type="region of interest" description="Disordered" evidence="1">
    <location>
        <begin position="294"/>
        <end position="314"/>
    </location>
</feature>
<dbReference type="Proteomes" id="UP000289738">
    <property type="component" value="Chromosome A06"/>
</dbReference>
<comment type="caution">
    <text evidence="2">The sequence shown here is derived from an EMBL/GenBank/DDBJ whole genome shotgun (WGS) entry which is preliminary data.</text>
</comment>
<keyword evidence="3" id="KW-1185">Reference proteome</keyword>
<accession>A0A445CJ07</accession>
<dbReference type="PANTHER" id="PTHR31973">
    <property type="entry name" value="POLYPROTEIN, PUTATIVE-RELATED"/>
    <property type="match status" value="1"/>
</dbReference>
<evidence type="ECO:0000313" key="3">
    <source>
        <dbReference type="Proteomes" id="UP000289738"/>
    </source>
</evidence>